<evidence type="ECO:0000313" key="2">
    <source>
        <dbReference type="EMBL" id="TFC09527.1"/>
    </source>
</evidence>
<sequence>MTNYKPQRSHPEWTRIEAFVKDACSLAAPKTTYTASLLLTVTSAFALWCVADQGWPLQADVIFSRQAIDMYCSQENPDRSEGTRRNYRAILMRVSEVVAPEEHPDAMTPLSRKRIAEPYSNEEMDEFSLWAVGQNSTEKRRRAMLMLAFCAGAGLKSSDVSTIYPDDVVVDNLGITITVGGTNPRLVPLEGQWETWMIAILAQVPRDIPIWGKPNRTLDGKLLSSFTQYTVGQRPRGDRLRATWSVDHLRAGTRIKELMRALGVDKFESLPRYLEFVDALDDDCYRTELRGEVRP</sequence>
<organism evidence="2 3">
    <name type="scientific">Cryobacterium algoritolerans</name>
    <dbReference type="NCBI Taxonomy" id="1259184"/>
    <lineage>
        <taxon>Bacteria</taxon>
        <taxon>Bacillati</taxon>
        <taxon>Actinomycetota</taxon>
        <taxon>Actinomycetes</taxon>
        <taxon>Micrococcales</taxon>
        <taxon>Microbacteriaceae</taxon>
        <taxon>Cryobacterium</taxon>
    </lineage>
</organism>
<evidence type="ECO:0000256" key="1">
    <source>
        <dbReference type="ARBA" id="ARBA00023172"/>
    </source>
</evidence>
<accession>A0A4R8WJY1</accession>
<dbReference type="AlphaFoldDB" id="A0A4R8WJY1"/>
<dbReference type="Proteomes" id="UP000298412">
    <property type="component" value="Unassembled WGS sequence"/>
</dbReference>
<evidence type="ECO:0000313" key="3">
    <source>
        <dbReference type="Proteomes" id="UP000298412"/>
    </source>
</evidence>
<gene>
    <name evidence="2" type="ORF">E3O19_17225</name>
</gene>
<proteinExistence type="predicted"/>
<dbReference type="RefSeq" id="WP_134569504.1">
    <property type="nucleotide sequence ID" value="NZ_SOFP01000083.1"/>
</dbReference>
<dbReference type="GO" id="GO:0015074">
    <property type="term" value="P:DNA integration"/>
    <property type="evidence" value="ECO:0007669"/>
    <property type="project" value="InterPro"/>
</dbReference>
<keyword evidence="1" id="KW-0233">DNA recombination</keyword>
<comment type="caution">
    <text evidence="2">The sequence shown here is derived from an EMBL/GenBank/DDBJ whole genome shotgun (WGS) entry which is preliminary data.</text>
</comment>
<keyword evidence="3" id="KW-1185">Reference proteome</keyword>
<dbReference type="OrthoDB" id="5189518at2"/>
<dbReference type="SUPFAM" id="SSF56349">
    <property type="entry name" value="DNA breaking-rejoining enzymes"/>
    <property type="match status" value="1"/>
</dbReference>
<dbReference type="InterPro" id="IPR013762">
    <property type="entry name" value="Integrase-like_cat_sf"/>
</dbReference>
<dbReference type="EMBL" id="SOFP01000083">
    <property type="protein sequence ID" value="TFC09527.1"/>
    <property type="molecule type" value="Genomic_DNA"/>
</dbReference>
<protein>
    <submittedName>
        <fullName evidence="2">Site-specific integrase</fullName>
    </submittedName>
</protein>
<dbReference type="InterPro" id="IPR011010">
    <property type="entry name" value="DNA_brk_join_enz"/>
</dbReference>
<dbReference type="GO" id="GO:0006310">
    <property type="term" value="P:DNA recombination"/>
    <property type="evidence" value="ECO:0007669"/>
    <property type="project" value="UniProtKB-KW"/>
</dbReference>
<name>A0A4R8WJY1_9MICO</name>
<dbReference type="GO" id="GO:0003677">
    <property type="term" value="F:DNA binding"/>
    <property type="evidence" value="ECO:0007669"/>
    <property type="project" value="InterPro"/>
</dbReference>
<dbReference type="Gene3D" id="1.10.443.10">
    <property type="entry name" value="Intergrase catalytic core"/>
    <property type="match status" value="1"/>
</dbReference>
<reference evidence="2 3" key="1">
    <citation type="submission" date="2019-03" db="EMBL/GenBank/DDBJ databases">
        <title>Genomics of glacier-inhabiting Cryobacterium strains.</title>
        <authorList>
            <person name="Liu Q."/>
            <person name="Xin Y.-H."/>
        </authorList>
    </citation>
    <scope>NUCLEOTIDE SEQUENCE [LARGE SCALE GENOMIC DNA]</scope>
    <source>
        <strain evidence="2 3">MDT1-3</strain>
    </source>
</reference>